<dbReference type="Proteomes" id="UP001165122">
    <property type="component" value="Unassembled WGS sequence"/>
</dbReference>
<dbReference type="AlphaFoldDB" id="A0A9W7A581"/>
<name>A0A9W7A581_9STRA</name>
<dbReference type="EMBL" id="BRXW01000556">
    <property type="protein sequence ID" value="GMH65939.1"/>
    <property type="molecule type" value="Genomic_DNA"/>
</dbReference>
<feature type="domain" description="C2H2-type" evidence="1">
    <location>
        <begin position="438"/>
        <end position="459"/>
    </location>
</feature>
<organism evidence="2 3">
    <name type="scientific">Triparma laevis f. longispina</name>
    <dbReference type="NCBI Taxonomy" id="1714387"/>
    <lineage>
        <taxon>Eukaryota</taxon>
        <taxon>Sar</taxon>
        <taxon>Stramenopiles</taxon>
        <taxon>Ochrophyta</taxon>
        <taxon>Bolidophyceae</taxon>
        <taxon>Parmales</taxon>
        <taxon>Triparmaceae</taxon>
        <taxon>Triparma</taxon>
    </lineage>
</organism>
<evidence type="ECO:0000313" key="3">
    <source>
        <dbReference type="Proteomes" id="UP001165122"/>
    </source>
</evidence>
<proteinExistence type="predicted"/>
<dbReference type="PROSITE" id="PS00028">
    <property type="entry name" value="ZINC_FINGER_C2H2_1"/>
    <property type="match status" value="1"/>
</dbReference>
<dbReference type="InterPro" id="IPR013087">
    <property type="entry name" value="Znf_C2H2_type"/>
</dbReference>
<gene>
    <name evidence="2" type="ORF">TrLO_g8822</name>
</gene>
<dbReference type="OrthoDB" id="9992337at2759"/>
<comment type="caution">
    <text evidence="2">The sequence shown here is derived from an EMBL/GenBank/DDBJ whole genome shotgun (WGS) entry which is preliminary data.</text>
</comment>
<evidence type="ECO:0000259" key="1">
    <source>
        <dbReference type="PROSITE" id="PS00028"/>
    </source>
</evidence>
<protein>
    <recommendedName>
        <fullName evidence="1">C2H2-type domain-containing protein</fullName>
    </recommendedName>
</protein>
<sequence length="464" mass="51542">MKSAASLIENQLFPDAKELTESFTMLSALQRFIPLPTSPPSPLPSPGSHAIIVIGDGQTPRTASLLAHTYASTGVWCYSIDPIMSLTNSHTLSSDSPTSPGGDSHHSLGRTWGTIDNLLVHRGPIEEIFINAKEVTIIMMHAHVSLPQVLSSLSSNIEKVHAIITCPCCSYSPQQSHFQNRTPDLQGDDYGCWSEKREVRIWLNDDGTREGFFNHQCIGEWDRKVFREENGGAEKSYVKKVKEAGLSWSMADTAEEAYAVALEFYKNYPTHYGDTSNLPKLGAAADYPLLIQDVEASVNRMYQFTGTVTSRCRCLGKKLLFMTVILKGGVKLDVKVNDEVLTSELFEGVDPEFNVRCNSKLLDSALRGNLTVRVTGHPVKLKDGVGLLAIGVKIHIPKPDLEIIKSRLFDRRETFGMWRKDAGFYTEEGGLRIEMWRCGKCGKEIGDVGEYDQHLVTHHGITRV</sequence>
<accession>A0A9W7A581</accession>
<keyword evidence="3" id="KW-1185">Reference proteome</keyword>
<evidence type="ECO:0000313" key="2">
    <source>
        <dbReference type="EMBL" id="GMH65939.1"/>
    </source>
</evidence>
<reference evidence="3" key="1">
    <citation type="journal article" date="2023" name="Commun. Biol.">
        <title>Genome analysis of Parmales, the sister group of diatoms, reveals the evolutionary specialization of diatoms from phago-mixotrophs to photoautotrophs.</title>
        <authorList>
            <person name="Ban H."/>
            <person name="Sato S."/>
            <person name="Yoshikawa S."/>
            <person name="Yamada K."/>
            <person name="Nakamura Y."/>
            <person name="Ichinomiya M."/>
            <person name="Sato N."/>
            <person name="Blanc-Mathieu R."/>
            <person name="Endo H."/>
            <person name="Kuwata A."/>
            <person name="Ogata H."/>
        </authorList>
    </citation>
    <scope>NUCLEOTIDE SEQUENCE [LARGE SCALE GENOMIC DNA]</scope>
    <source>
        <strain evidence="3">NIES 3700</strain>
    </source>
</reference>